<dbReference type="AlphaFoldDB" id="A0A1I2DVH9"/>
<keyword evidence="3" id="KW-1185">Reference proteome</keyword>
<feature type="compositionally biased region" description="Basic residues" evidence="1">
    <location>
        <begin position="1"/>
        <end position="11"/>
    </location>
</feature>
<evidence type="ECO:0000256" key="1">
    <source>
        <dbReference type="SAM" id="MobiDB-lite"/>
    </source>
</evidence>
<dbReference type="Proteomes" id="UP000198520">
    <property type="component" value="Unassembled WGS sequence"/>
</dbReference>
<organism evidence="2 3">
    <name type="scientific">Flavimobilis marinus</name>
    <dbReference type="NCBI Taxonomy" id="285351"/>
    <lineage>
        <taxon>Bacteria</taxon>
        <taxon>Bacillati</taxon>
        <taxon>Actinomycetota</taxon>
        <taxon>Actinomycetes</taxon>
        <taxon>Micrococcales</taxon>
        <taxon>Jonesiaceae</taxon>
        <taxon>Flavimobilis</taxon>
    </lineage>
</organism>
<evidence type="ECO:0000313" key="3">
    <source>
        <dbReference type="Proteomes" id="UP000198520"/>
    </source>
</evidence>
<accession>A0A1I2DVH9</accession>
<dbReference type="RefSeq" id="WP_093375148.1">
    <property type="nucleotide sequence ID" value="NZ_BNAN01000001.1"/>
</dbReference>
<gene>
    <name evidence="2" type="ORF">SAMN04488035_0753</name>
</gene>
<dbReference type="OrthoDB" id="5150016at2"/>
<sequence>MLHDHRPRGGRRPVTPTSRSTASAWTTPTAHSAQGTGALAGAVLDDDFDLGRIPLALMADLMNPFGPGTERILEEERGL</sequence>
<reference evidence="3" key="1">
    <citation type="submission" date="2016-10" db="EMBL/GenBank/DDBJ databases">
        <authorList>
            <person name="Varghese N."/>
            <person name="Submissions S."/>
        </authorList>
    </citation>
    <scope>NUCLEOTIDE SEQUENCE [LARGE SCALE GENOMIC DNA]</scope>
    <source>
        <strain evidence="3">DSM 19083</strain>
    </source>
</reference>
<proteinExistence type="predicted"/>
<feature type="compositionally biased region" description="Polar residues" evidence="1">
    <location>
        <begin position="15"/>
        <end position="33"/>
    </location>
</feature>
<protein>
    <submittedName>
        <fullName evidence="2">Uncharacterized protein</fullName>
    </submittedName>
</protein>
<dbReference type="EMBL" id="FONZ01000001">
    <property type="protein sequence ID" value="SFE84457.1"/>
    <property type="molecule type" value="Genomic_DNA"/>
</dbReference>
<evidence type="ECO:0000313" key="2">
    <source>
        <dbReference type="EMBL" id="SFE84457.1"/>
    </source>
</evidence>
<feature type="region of interest" description="Disordered" evidence="1">
    <location>
        <begin position="1"/>
        <end position="33"/>
    </location>
</feature>
<name>A0A1I2DVH9_9MICO</name>